<dbReference type="Proteomes" id="UP000270743">
    <property type="component" value="Unassembled WGS sequence"/>
</dbReference>
<evidence type="ECO:0000313" key="7">
    <source>
        <dbReference type="Proteomes" id="UP000270743"/>
    </source>
</evidence>
<reference evidence="6 7" key="1">
    <citation type="submission" date="2018-12" db="EMBL/GenBank/DDBJ databases">
        <authorList>
            <person name="Criscuolo A."/>
        </authorList>
    </citation>
    <scope>NUCLEOTIDE SEQUENCE [LARGE SCALE GENOMIC DNA]</scope>
    <source>
        <strain evidence="6">ACIP1116241</strain>
    </source>
</reference>
<keyword evidence="5" id="KW-0862">Zinc</keyword>
<dbReference type="Gene3D" id="3.20.20.70">
    <property type="entry name" value="Aldolase class I"/>
    <property type="match status" value="1"/>
</dbReference>
<organism evidence="6 7">
    <name type="scientific">Paracoccus haematequi</name>
    <dbReference type="NCBI Taxonomy" id="2491866"/>
    <lineage>
        <taxon>Bacteria</taxon>
        <taxon>Pseudomonadati</taxon>
        <taxon>Pseudomonadota</taxon>
        <taxon>Alphaproteobacteria</taxon>
        <taxon>Rhodobacterales</taxon>
        <taxon>Paracoccaceae</taxon>
        <taxon>Paracoccus</taxon>
    </lineage>
</organism>
<feature type="binding site" evidence="4">
    <location>
        <begin position="208"/>
        <end position="210"/>
    </location>
    <ligand>
        <name>dihydroxyacetone phosphate</name>
        <dbReference type="ChEBI" id="CHEBI:57642"/>
    </ligand>
</feature>
<evidence type="ECO:0000313" key="6">
    <source>
        <dbReference type="EMBL" id="VDS08446.1"/>
    </source>
</evidence>
<name>A0A447ILS7_9RHOB</name>
<evidence type="ECO:0000256" key="3">
    <source>
        <dbReference type="PIRSR" id="PIRSR001359-1"/>
    </source>
</evidence>
<keyword evidence="7" id="KW-1185">Reference proteome</keyword>
<feature type="binding site" evidence="5">
    <location>
        <position position="104"/>
    </location>
    <ligand>
        <name>Zn(2+)</name>
        <dbReference type="ChEBI" id="CHEBI:29105"/>
        <label>2</label>
    </ligand>
</feature>
<dbReference type="OrthoDB" id="9803995at2"/>
<evidence type="ECO:0000256" key="5">
    <source>
        <dbReference type="PIRSR" id="PIRSR001359-3"/>
    </source>
</evidence>
<keyword evidence="5" id="KW-0479">Metal-binding</keyword>
<dbReference type="PANTHER" id="PTHR30304">
    <property type="entry name" value="D-TAGATOSE-1,6-BISPHOSPHATE ALDOLASE"/>
    <property type="match status" value="1"/>
</dbReference>
<dbReference type="GO" id="GO:0008270">
    <property type="term" value="F:zinc ion binding"/>
    <property type="evidence" value="ECO:0007669"/>
    <property type="project" value="InterPro"/>
</dbReference>
<feature type="active site" description="Proton donor" evidence="3">
    <location>
        <position position="83"/>
    </location>
</feature>
<feature type="binding site" evidence="5">
    <location>
        <position position="84"/>
    </location>
    <ligand>
        <name>Zn(2+)</name>
        <dbReference type="ChEBI" id="CHEBI:29105"/>
        <label>1</label>
        <note>catalytic</note>
    </ligand>
</feature>
<comment type="pathway">
    <text evidence="1">Carbohydrate biosynthesis; Calvin cycle.</text>
</comment>
<keyword evidence="2" id="KW-0113">Calvin cycle</keyword>
<keyword evidence="6" id="KW-0456">Lyase</keyword>
<gene>
    <name evidence="6" type="primary">gatY</name>
    <name evidence="6" type="ORF">PARHAE_01630</name>
</gene>
<feature type="binding site" evidence="5">
    <location>
        <position position="207"/>
    </location>
    <ligand>
        <name>Zn(2+)</name>
        <dbReference type="ChEBI" id="CHEBI:29105"/>
        <label>1</label>
        <note>catalytic</note>
    </ligand>
</feature>
<comment type="cofactor">
    <cofactor evidence="5">
        <name>Zn(2+)</name>
        <dbReference type="ChEBI" id="CHEBI:29105"/>
    </cofactor>
    <text evidence="5">Binds 2 Zn(2+) ions per subunit. One is catalytic and the other provides a structural contribution.</text>
</comment>
<dbReference type="EC" id="4.1.2.40" evidence="6"/>
<dbReference type="InterPro" id="IPR013785">
    <property type="entry name" value="Aldolase_TIM"/>
</dbReference>
<protein>
    <submittedName>
        <fullName evidence="6">D-tagatose-1,6-bisphosphate aldolase subunit GatY</fullName>
        <ecNumber evidence="6">4.1.2.40</ecNumber>
    </submittedName>
</protein>
<dbReference type="PIRSF" id="PIRSF001359">
    <property type="entry name" value="F_bP_aldolase_II"/>
    <property type="match status" value="1"/>
</dbReference>
<dbReference type="EMBL" id="UZWE01000028">
    <property type="protein sequence ID" value="VDS08446.1"/>
    <property type="molecule type" value="Genomic_DNA"/>
</dbReference>
<dbReference type="InterPro" id="IPR000771">
    <property type="entry name" value="FBA_II"/>
</dbReference>
<feature type="binding site" evidence="4">
    <location>
        <begin position="229"/>
        <end position="232"/>
    </location>
    <ligand>
        <name>dihydroxyacetone phosphate</name>
        <dbReference type="ChEBI" id="CHEBI:57642"/>
    </ligand>
</feature>
<dbReference type="Pfam" id="PF01116">
    <property type="entry name" value="F_bP_aldolase"/>
    <property type="match status" value="1"/>
</dbReference>
<dbReference type="AlphaFoldDB" id="A0A447ILS7"/>
<dbReference type="RefSeq" id="WP_126154123.1">
    <property type="nucleotide sequence ID" value="NZ_UZWE01000028.1"/>
</dbReference>
<feature type="binding site" evidence="4">
    <location>
        <position position="178"/>
    </location>
    <ligand>
        <name>dihydroxyacetone phosphate</name>
        <dbReference type="ChEBI" id="CHEBI:57642"/>
    </ligand>
</feature>
<dbReference type="UniPathway" id="UPA00116"/>
<feature type="binding site" evidence="5">
    <location>
        <position position="134"/>
    </location>
    <ligand>
        <name>Zn(2+)</name>
        <dbReference type="ChEBI" id="CHEBI:29105"/>
        <label>2</label>
    </ligand>
</feature>
<sequence length="287" mass="31561">MTPQANPRDLIENARKGGYAVGAYNMHNEETTEALVWAAERSDSPVFLQVGRAIIPHMGVARAFEMTRRVAERSNARYVIHLDHGSWDEVMEAIRLGFTSVMYDGAHLPFEENIATTRKVVEIAHALGVPVEAELGKIPDAGQNVNWEDYYTNVEEARRFVAETGVDYLAISVGIVHGVIPDLPEKPINIQRIREIKAATGIPLVLHGASGLTDREVQEAKAAGVHKFNADTDLRHAFRKGLESVFAQGDRQLEEAMAEGRARMIDATMEKMRQYGCAGKAASALAA</sequence>
<evidence type="ECO:0000256" key="2">
    <source>
        <dbReference type="ARBA" id="ARBA00022567"/>
    </source>
</evidence>
<accession>A0A447ILS7</accession>
<evidence type="ECO:0000256" key="4">
    <source>
        <dbReference type="PIRSR" id="PIRSR001359-2"/>
    </source>
</evidence>
<evidence type="ECO:0000256" key="1">
    <source>
        <dbReference type="ARBA" id="ARBA00005215"/>
    </source>
</evidence>
<dbReference type="GO" id="GO:0019253">
    <property type="term" value="P:reductive pentose-phosphate cycle"/>
    <property type="evidence" value="ECO:0007669"/>
    <property type="project" value="UniProtKB-UniPathway"/>
</dbReference>
<dbReference type="GO" id="GO:0009025">
    <property type="term" value="F:tagatose-bisphosphate aldolase activity"/>
    <property type="evidence" value="ECO:0007669"/>
    <property type="project" value="UniProtKB-EC"/>
</dbReference>
<proteinExistence type="predicted"/>
<feature type="binding site" evidence="5">
    <location>
        <position position="177"/>
    </location>
    <ligand>
        <name>Zn(2+)</name>
        <dbReference type="ChEBI" id="CHEBI:29105"/>
        <label>1</label>
        <note>catalytic</note>
    </ligand>
</feature>
<dbReference type="NCBIfam" id="TIGR00167">
    <property type="entry name" value="cbbA"/>
    <property type="match status" value="1"/>
</dbReference>
<dbReference type="CDD" id="cd00947">
    <property type="entry name" value="TBP_aldolase_IIB"/>
    <property type="match status" value="1"/>
</dbReference>
<dbReference type="InterPro" id="IPR050246">
    <property type="entry name" value="Class_II_FBP_aldolase"/>
</dbReference>
<dbReference type="PANTHER" id="PTHR30304:SF0">
    <property type="entry name" value="D-TAGATOSE-1,6-BISPHOSPHATE ALDOLASE SUBUNIT GATY-RELATED"/>
    <property type="match status" value="1"/>
</dbReference>
<dbReference type="SUPFAM" id="SSF51569">
    <property type="entry name" value="Aldolase"/>
    <property type="match status" value="1"/>
</dbReference>